<keyword evidence="2" id="KW-1185">Reference proteome</keyword>
<organism evidence="1 2">
    <name type="scientific">Halpernia frigidisoli</name>
    <dbReference type="NCBI Taxonomy" id="1125876"/>
    <lineage>
        <taxon>Bacteria</taxon>
        <taxon>Pseudomonadati</taxon>
        <taxon>Bacteroidota</taxon>
        <taxon>Flavobacteriia</taxon>
        <taxon>Flavobacteriales</taxon>
        <taxon>Weeksellaceae</taxon>
        <taxon>Chryseobacterium group</taxon>
        <taxon>Halpernia</taxon>
    </lineage>
</organism>
<evidence type="ECO:0000313" key="1">
    <source>
        <dbReference type="EMBL" id="SFH88920.1"/>
    </source>
</evidence>
<dbReference type="RefSeq" id="WP_177205413.1">
    <property type="nucleotide sequence ID" value="NZ_FOQT01000001.1"/>
</dbReference>
<dbReference type="STRING" id="1125876.SAMN05443292_0637"/>
<accession>A0A1I3DQA8</accession>
<evidence type="ECO:0000313" key="2">
    <source>
        <dbReference type="Proteomes" id="UP000198931"/>
    </source>
</evidence>
<dbReference type="Proteomes" id="UP000198931">
    <property type="component" value="Unassembled WGS sequence"/>
</dbReference>
<protein>
    <submittedName>
        <fullName evidence="1">Uncharacterized protein</fullName>
    </submittedName>
</protein>
<gene>
    <name evidence="1" type="ORF">SAMN05443292_0637</name>
</gene>
<name>A0A1I3DQA8_9FLAO</name>
<dbReference type="AlphaFoldDB" id="A0A1I3DQA8"/>
<sequence>MIRKTFILKEKKEDLREIVENQIILTNGTIVSSNANLVTWTYVYGKQNLGCQTIIKKK</sequence>
<dbReference type="EMBL" id="FOQT01000001">
    <property type="protein sequence ID" value="SFH88920.1"/>
    <property type="molecule type" value="Genomic_DNA"/>
</dbReference>
<reference evidence="1 2" key="1">
    <citation type="submission" date="2016-10" db="EMBL/GenBank/DDBJ databases">
        <authorList>
            <person name="de Groot N.N."/>
        </authorList>
    </citation>
    <scope>NUCLEOTIDE SEQUENCE [LARGE SCALE GENOMIC DNA]</scope>
    <source>
        <strain evidence="1 2">DSM 26000</strain>
    </source>
</reference>
<proteinExistence type="predicted"/>